<reference evidence="2 3" key="2">
    <citation type="journal article" date="2011" name="Stand. Genomic Sci.">
        <title>Complete genome sequence of Bacteroides helcogenes type strain (P 36-108).</title>
        <authorList>
            <person name="Pati A."/>
            <person name="Gronow S."/>
            <person name="Zeytun A."/>
            <person name="Lapidus A."/>
            <person name="Nolan M."/>
            <person name="Hammon N."/>
            <person name="Deshpande S."/>
            <person name="Cheng J.F."/>
            <person name="Tapia R."/>
            <person name="Han C."/>
            <person name="Goodwin L."/>
            <person name="Pitluck S."/>
            <person name="Liolios K."/>
            <person name="Pagani I."/>
            <person name="Ivanova N."/>
            <person name="Mavromatis K."/>
            <person name="Chen A."/>
            <person name="Palaniappan K."/>
            <person name="Land M."/>
            <person name="Hauser L."/>
            <person name="Chang Y.J."/>
            <person name="Jeffries C.D."/>
            <person name="Detter J.C."/>
            <person name="Brambilla E."/>
            <person name="Rohde M."/>
            <person name="Goker M."/>
            <person name="Woyke T."/>
            <person name="Bristow J."/>
            <person name="Eisen J.A."/>
            <person name="Markowitz V."/>
            <person name="Hugenholtz P."/>
            <person name="Kyrpides N.C."/>
            <person name="Klenk H.P."/>
            <person name="Lucas S."/>
        </authorList>
    </citation>
    <scope>NUCLEOTIDE SEQUENCE [LARGE SCALE GENOMIC DNA]</scope>
    <source>
        <strain evidence="3">ATCC 35417 / DSM 20613 / JCM 6297 / CCUG 15421 / P 36-108</strain>
    </source>
</reference>
<accession>E6SU07</accession>
<dbReference type="HOGENOM" id="CLU_162472_0_0_10"/>
<gene>
    <name evidence="2" type="ordered locus">Bache_1301</name>
</gene>
<evidence type="ECO:0000313" key="2">
    <source>
        <dbReference type="EMBL" id="ADV43308.1"/>
    </source>
</evidence>
<dbReference type="STRING" id="693979.Bache_1301"/>
<keyword evidence="3" id="KW-1185">Reference proteome</keyword>
<dbReference type="EMBL" id="CP002352">
    <property type="protein sequence ID" value="ADV43308.1"/>
    <property type="molecule type" value="Genomic_DNA"/>
</dbReference>
<evidence type="ECO:0000313" key="3">
    <source>
        <dbReference type="Proteomes" id="UP000008630"/>
    </source>
</evidence>
<dbReference type="Proteomes" id="UP000008630">
    <property type="component" value="Chromosome"/>
</dbReference>
<organism evidence="2 3">
    <name type="scientific">Bacteroides helcogenes (strain ATCC 35417 / DSM 20613 / JCM 6297 / CCUG 15421 / P 36-108)</name>
    <dbReference type="NCBI Taxonomy" id="693979"/>
    <lineage>
        <taxon>Bacteria</taxon>
        <taxon>Pseudomonadati</taxon>
        <taxon>Bacteroidota</taxon>
        <taxon>Bacteroidia</taxon>
        <taxon>Bacteroidales</taxon>
        <taxon>Bacteroidaceae</taxon>
        <taxon>Bacteroides</taxon>
    </lineage>
</organism>
<dbReference type="eggNOG" id="ENOG50315R3">
    <property type="taxonomic scope" value="Bacteria"/>
</dbReference>
<dbReference type="OrthoDB" id="1048712at2"/>
<reference key="1">
    <citation type="submission" date="2010-11" db="EMBL/GenBank/DDBJ databases">
        <title>The complete genome of Bacteroides helcogenes P 36-108.</title>
        <authorList>
            <consortium name="US DOE Joint Genome Institute (JGI-PGF)"/>
            <person name="Lucas S."/>
            <person name="Copeland A."/>
            <person name="Lapidus A."/>
            <person name="Bruce D."/>
            <person name="Goodwin L."/>
            <person name="Pitluck S."/>
            <person name="Kyrpides N."/>
            <person name="Mavromatis K."/>
            <person name="Ivanova N."/>
            <person name="Zeytun A."/>
            <person name="Brettin T."/>
            <person name="Detter J.C."/>
            <person name="Tapia R."/>
            <person name="Han C."/>
            <person name="Land M."/>
            <person name="Hauser L."/>
            <person name="Markowitz V."/>
            <person name="Cheng J.-F."/>
            <person name="Hugenholtz P."/>
            <person name="Woyke T."/>
            <person name="Wu D."/>
            <person name="Gronow S."/>
            <person name="Wellnitz S."/>
            <person name="Brambilla E."/>
            <person name="Klenk H.-P."/>
            <person name="Eisen J.A."/>
        </authorList>
    </citation>
    <scope>NUCLEOTIDE SEQUENCE</scope>
    <source>
        <strain>P 36-108</strain>
    </source>
</reference>
<keyword evidence="1" id="KW-0732">Signal</keyword>
<dbReference type="PATRIC" id="fig|693979.3.peg.1380"/>
<feature type="signal peptide" evidence="1">
    <location>
        <begin position="1"/>
        <end position="24"/>
    </location>
</feature>
<dbReference type="KEGG" id="bhl:Bache_1301"/>
<feature type="chain" id="PRO_5003209412" evidence="1">
    <location>
        <begin position="25"/>
        <end position="123"/>
    </location>
</feature>
<protein>
    <submittedName>
        <fullName evidence="2">Uncharacterized protein</fullName>
    </submittedName>
</protein>
<dbReference type="AlphaFoldDB" id="E6SU07"/>
<proteinExistence type="predicted"/>
<evidence type="ECO:0000256" key="1">
    <source>
        <dbReference type="SAM" id="SignalP"/>
    </source>
</evidence>
<sequence length="123" mass="13807">MKQCIKLSLFIIFAALLHNNAIKAADVLCIPNGNKTECCFLSQAPSTQQTVHTPYDHFLIVSLCIEHADSIQVPGNKSLSLRTNLLKMQLNAYSPKCDRLLHSFPPPVPDTHYYVFGLRKIII</sequence>
<name>E6SU07_BACT6</name>